<keyword evidence="1" id="KW-0472">Membrane</keyword>
<protein>
    <submittedName>
        <fullName evidence="2">Ig kappa chain V19-17-like</fullName>
    </submittedName>
</protein>
<accession>A0A8J4U2Y8</accession>
<evidence type="ECO:0000313" key="2">
    <source>
        <dbReference type="EMBL" id="KAF5888817.1"/>
    </source>
</evidence>
<gene>
    <name evidence="2" type="ORF">DAT39_021484</name>
</gene>
<dbReference type="OrthoDB" id="9932608at2759"/>
<evidence type="ECO:0000256" key="1">
    <source>
        <dbReference type="SAM" id="Phobius"/>
    </source>
</evidence>
<evidence type="ECO:0000313" key="3">
    <source>
        <dbReference type="Proteomes" id="UP000727407"/>
    </source>
</evidence>
<keyword evidence="1" id="KW-0812">Transmembrane</keyword>
<proteinExistence type="predicted"/>
<keyword evidence="1" id="KW-1133">Transmembrane helix</keyword>
<comment type="caution">
    <text evidence="2">The sequence shown here is derived from an EMBL/GenBank/DDBJ whole genome shotgun (WGS) entry which is preliminary data.</text>
</comment>
<reference evidence="2" key="1">
    <citation type="submission" date="2020-07" db="EMBL/GenBank/DDBJ databases">
        <title>Clarias magur genome sequencing, assembly and annotation.</title>
        <authorList>
            <person name="Kushwaha B."/>
            <person name="Kumar R."/>
            <person name="Das P."/>
            <person name="Joshi C.G."/>
            <person name="Kumar D."/>
            <person name="Nagpure N.S."/>
            <person name="Pandey M."/>
            <person name="Agarwal S."/>
            <person name="Srivastava S."/>
            <person name="Singh M."/>
            <person name="Sahoo L."/>
            <person name="Jayasankar P."/>
            <person name="Meher P.K."/>
            <person name="Koringa P.G."/>
            <person name="Iquebal M.A."/>
            <person name="Das S.P."/>
            <person name="Bit A."/>
            <person name="Patnaik S."/>
            <person name="Patel N."/>
            <person name="Shah T.M."/>
            <person name="Hinsu A."/>
            <person name="Jena J.K."/>
        </authorList>
    </citation>
    <scope>NUCLEOTIDE SEQUENCE</scope>
    <source>
        <strain evidence="2">CIFAMagur01</strain>
        <tissue evidence="2">Testis</tissue>
    </source>
</reference>
<feature type="non-terminal residue" evidence="2">
    <location>
        <position position="79"/>
    </location>
</feature>
<dbReference type="EMBL" id="QNUK01000915">
    <property type="protein sequence ID" value="KAF5888817.1"/>
    <property type="molecule type" value="Genomic_DNA"/>
</dbReference>
<dbReference type="AlphaFoldDB" id="A0A8J4U2Y8"/>
<feature type="non-terminal residue" evidence="2">
    <location>
        <position position="1"/>
    </location>
</feature>
<keyword evidence="3" id="KW-1185">Reference proteome</keyword>
<sequence>LYYCSYMENNQITFSDSVYLRMKGVNKTLSKTTDRANGSDSPAVSFMLIVGFGAVIVILFSVLIFIILKHKGHEASKNE</sequence>
<dbReference type="Proteomes" id="UP000727407">
    <property type="component" value="Unassembled WGS sequence"/>
</dbReference>
<feature type="transmembrane region" description="Helical" evidence="1">
    <location>
        <begin position="43"/>
        <end position="68"/>
    </location>
</feature>
<name>A0A8J4U2Y8_CLAMG</name>
<organism evidence="2 3">
    <name type="scientific">Clarias magur</name>
    <name type="common">Asian catfish</name>
    <name type="synonym">Macropteronotus magur</name>
    <dbReference type="NCBI Taxonomy" id="1594786"/>
    <lineage>
        <taxon>Eukaryota</taxon>
        <taxon>Metazoa</taxon>
        <taxon>Chordata</taxon>
        <taxon>Craniata</taxon>
        <taxon>Vertebrata</taxon>
        <taxon>Euteleostomi</taxon>
        <taxon>Actinopterygii</taxon>
        <taxon>Neopterygii</taxon>
        <taxon>Teleostei</taxon>
        <taxon>Ostariophysi</taxon>
        <taxon>Siluriformes</taxon>
        <taxon>Clariidae</taxon>
        <taxon>Clarias</taxon>
    </lineage>
</organism>